<accession>A0ABP0Q9B1</accession>
<gene>
    <name evidence="2" type="ORF">CCMP2556_LOCUS40794</name>
</gene>
<dbReference type="InterPro" id="IPR050302">
    <property type="entry name" value="Rab_GAP_TBC_domain"/>
</dbReference>
<evidence type="ECO:0000313" key="3">
    <source>
        <dbReference type="Proteomes" id="UP001642484"/>
    </source>
</evidence>
<proteinExistence type="predicted"/>
<reference evidence="2 3" key="1">
    <citation type="submission" date="2024-02" db="EMBL/GenBank/DDBJ databases">
        <authorList>
            <person name="Chen Y."/>
            <person name="Shah S."/>
            <person name="Dougan E. K."/>
            <person name="Thang M."/>
            <person name="Chan C."/>
        </authorList>
    </citation>
    <scope>NUCLEOTIDE SEQUENCE [LARGE SCALE GENOMIC DNA]</scope>
</reference>
<name>A0ABP0Q9B1_9DINO</name>
<dbReference type="PROSITE" id="PS50086">
    <property type="entry name" value="TBC_RABGAP"/>
    <property type="match status" value="1"/>
</dbReference>
<dbReference type="Proteomes" id="UP001642484">
    <property type="component" value="Unassembled WGS sequence"/>
</dbReference>
<dbReference type="Gene3D" id="1.10.8.270">
    <property type="entry name" value="putative rabgap domain of human tbc1 domain family member 14 like domains"/>
    <property type="match status" value="1"/>
</dbReference>
<dbReference type="SUPFAM" id="SSF47923">
    <property type="entry name" value="Ypt/Rab-GAP domain of gyp1p"/>
    <property type="match status" value="1"/>
</dbReference>
<organism evidence="2 3">
    <name type="scientific">Durusdinium trenchii</name>
    <dbReference type="NCBI Taxonomy" id="1381693"/>
    <lineage>
        <taxon>Eukaryota</taxon>
        <taxon>Sar</taxon>
        <taxon>Alveolata</taxon>
        <taxon>Dinophyceae</taxon>
        <taxon>Suessiales</taxon>
        <taxon>Symbiodiniaceae</taxon>
        <taxon>Durusdinium</taxon>
    </lineage>
</organism>
<feature type="domain" description="Rab-GAP TBC" evidence="1">
    <location>
        <begin position="38"/>
        <end position="262"/>
    </location>
</feature>
<dbReference type="SMART" id="SM00164">
    <property type="entry name" value="TBC"/>
    <property type="match status" value="1"/>
</dbReference>
<dbReference type="Pfam" id="PF00566">
    <property type="entry name" value="RabGAP-TBC"/>
    <property type="match status" value="1"/>
</dbReference>
<evidence type="ECO:0000259" key="1">
    <source>
        <dbReference type="PROSITE" id="PS50086"/>
    </source>
</evidence>
<comment type="caution">
    <text evidence="2">The sequence shown here is derived from an EMBL/GenBank/DDBJ whole genome shotgun (WGS) entry which is preliminary data.</text>
</comment>
<dbReference type="InterPro" id="IPR000195">
    <property type="entry name" value="Rab-GAP-TBC_dom"/>
</dbReference>
<dbReference type="EMBL" id="CAXAMN010024095">
    <property type="protein sequence ID" value="CAK9083736.1"/>
    <property type="molecule type" value="Genomic_DNA"/>
</dbReference>
<evidence type="ECO:0000313" key="2">
    <source>
        <dbReference type="EMBL" id="CAK9083736.1"/>
    </source>
</evidence>
<protein>
    <recommendedName>
        <fullName evidence="1">Rab-GAP TBC domain-containing protein</fullName>
    </recommendedName>
</protein>
<dbReference type="PANTHER" id="PTHR47219">
    <property type="entry name" value="RAB GTPASE-ACTIVATING PROTEIN 1-LIKE"/>
    <property type="match status" value="1"/>
</dbReference>
<dbReference type="InterPro" id="IPR035969">
    <property type="entry name" value="Rab-GAP_TBC_sf"/>
</dbReference>
<keyword evidence="3" id="KW-1185">Reference proteome</keyword>
<dbReference type="PANTHER" id="PTHR47219:SF9">
    <property type="entry name" value="GTPASE ACTIVATING PROTEIN AND CENTROSOME-ASSOCIATED, ISOFORM B"/>
    <property type="match status" value="1"/>
</dbReference>
<sequence length="262" mass="29909">MADDKLRRQRLWKSMQQRGLQKFMHQRPGDFLRRAKKGIPAEYRAEVWKTALKADAHAKAGLYKELQMAENEFLHLIEIDIPRTFPEDPKFGPRQQESLFRILKAYANLCPDVGYCQGMNFIVGLLLLVAFLETGIDAVKRSCLGFDKWAVHDVVQGGAFGGDDRDLPPEMEEELDVLGGGSRSTRETFWMFFSLMECSCSSIEEDEQRRWREIGSTRCMLRLCRVVVANAKGNVCSKLSSISVPEDQQHHPAVASHDFQKL</sequence>